<accession>A0ABS1QXQ7</accession>
<keyword evidence="2" id="KW-1185">Reference proteome</keyword>
<dbReference type="Proteomes" id="UP000625283">
    <property type="component" value="Unassembled WGS sequence"/>
</dbReference>
<comment type="caution">
    <text evidence="1">The sequence shown here is derived from an EMBL/GenBank/DDBJ whole genome shotgun (WGS) entry which is preliminary data.</text>
</comment>
<proteinExistence type="predicted"/>
<organism evidence="1 2">
    <name type="scientific">Sphingobacterium faecale</name>
    <dbReference type="NCBI Taxonomy" id="2803775"/>
    <lineage>
        <taxon>Bacteria</taxon>
        <taxon>Pseudomonadati</taxon>
        <taxon>Bacteroidota</taxon>
        <taxon>Sphingobacteriia</taxon>
        <taxon>Sphingobacteriales</taxon>
        <taxon>Sphingobacteriaceae</taxon>
        <taxon>Sphingobacterium</taxon>
    </lineage>
</organism>
<dbReference type="EMBL" id="JAERTY010000001">
    <property type="protein sequence ID" value="MBL1407224.1"/>
    <property type="molecule type" value="Genomic_DNA"/>
</dbReference>
<reference evidence="1 2" key="1">
    <citation type="submission" date="2021-01" db="EMBL/GenBank/DDBJ databases">
        <title>C459-1 draft genome sequence.</title>
        <authorList>
            <person name="Zhang X.-F."/>
        </authorList>
    </citation>
    <scope>NUCLEOTIDE SEQUENCE [LARGE SCALE GENOMIC DNA]</scope>
    <source>
        <strain evidence="2">C459-1</strain>
    </source>
</reference>
<name>A0ABS1QXQ7_9SPHI</name>
<evidence type="ECO:0000313" key="1">
    <source>
        <dbReference type="EMBL" id="MBL1407224.1"/>
    </source>
</evidence>
<sequence>MKQTTRSFKLSVASCNGGIPSKHKDVFQSNRYRPSLDDSGAWLEFMGGSVGSDDGSLAAGLHSRKIAAACSDPDAPRHLLGASGLDV</sequence>
<protein>
    <submittedName>
        <fullName evidence="1">Uncharacterized protein</fullName>
    </submittedName>
</protein>
<evidence type="ECO:0000313" key="2">
    <source>
        <dbReference type="Proteomes" id="UP000625283"/>
    </source>
</evidence>
<gene>
    <name evidence="1" type="ORF">JKG61_00520</name>
</gene>